<dbReference type="Proteomes" id="UP000596742">
    <property type="component" value="Unassembled WGS sequence"/>
</dbReference>
<keyword evidence="2 5" id="KW-0812">Transmembrane</keyword>
<dbReference type="PROSITE" id="PS50850">
    <property type="entry name" value="MFS"/>
    <property type="match status" value="1"/>
</dbReference>
<gene>
    <name evidence="7" type="ORF">MGAL_10B078402</name>
</gene>
<dbReference type="Gene3D" id="1.20.1250.20">
    <property type="entry name" value="MFS general substrate transporter like domains"/>
    <property type="match status" value="1"/>
</dbReference>
<protein>
    <submittedName>
        <fullName evidence="7">MFS transporter, OCT family, solute carrier family 22 (Organic cation transporter), member 4/5</fullName>
    </submittedName>
</protein>
<keyword evidence="3 5" id="KW-1133">Transmembrane helix</keyword>
<dbReference type="InterPro" id="IPR005828">
    <property type="entry name" value="MFS_sugar_transport-like"/>
</dbReference>
<reference evidence="7" key="1">
    <citation type="submission" date="2018-11" db="EMBL/GenBank/DDBJ databases">
        <authorList>
            <person name="Alioto T."/>
            <person name="Alioto T."/>
        </authorList>
    </citation>
    <scope>NUCLEOTIDE SEQUENCE</scope>
</reference>
<evidence type="ECO:0000256" key="3">
    <source>
        <dbReference type="ARBA" id="ARBA00022989"/>
    </source>
</evidence>
<dbReference type="InterPro" id="IPR020846">
    <property type="entry name" value="MFS_dom"/>
</dbReference>
<evidence type="ECO:0000256" key="5">
    <source>
        <dbReference type="SAM" id="Phobius"/>
    </source>
</evidence>
<feature type="transmembrane region" description="Helical" evidence="5">
    <location>
        <begin position="398"/>
        <end position="421"/>
    </location>
</feature>
<evidence type="ECO:0000256" key="2">
    <source>
        <dbReference type="ARBA" id="ARBA00022692"/>
    </source>
</evidence>
<feature type="transmembrane region" description="Helical" evidence="5">
    <location>
        <begin position="427"/>
        <end position="450"/>
    </location>
</feature>
<feature type="transmembrane region" description="Helical" evidence="5">
    <location>
        <begin position="174"/>
        <end position="193"/>
    </location>
</feature>
<dbReference type="AlphaFoldDB" id="A0A8B6BPJ0"/>
<dbReference type="InterPro" id="IPR036259">
    <property type="entry name" value="MFS_trans_sf"/>
</dbReference>
<dbReference type="PROSITE" id="PS00217">
    <property type="entry name" value="SUGAR_TRANSPORT_2"/>
    <property type="match status" value="1"/>
</dbReference>
<dbReference type="GO" id="GO:0016020">
    <property type="term" value="C:membrane"/>
    <property type="evidence" value="ECO:0007669"/>
    <property type="project" value="UniProtKB-SubCell"/>
</dbReference>
<dbReference type="InterPro" id="IPR005829">
    <property type="entry name" value="Sugar_transporter_CS"/>
</dbReference>
<dbReference type="EMBL" id="UYJE01000426">
    <property type="protein sequence ID" value="VDH93202.1"/>
    <property type="molecule type" value="Genomic_DNA"/>
</dbReference>
<evidence type="ECO:0000259" key="6">
    <source>
        <dbReference type="PROSITE" id="PS50850"/>
    </source>
</evidence>
<name>A0A8B6BPJ0_MYTGA</name>
<dbReference type="GO" id="GO:0022857">
    <property type="term" value="F:transmembrane transporter activity"/>
    <property type="evidence" value="ECO:0007669"/>
    <property type="project" value="InterPro"/>
</dbReference>
<feature type="transmembrane region" description="Helical" evidence="5">
    <location>
        <begin position="462"/>
        <end position="482"/>
    </location>
</feature>
<keyword evidence="4 5" id="KW-0472">Membrane</keyword>
<proteinExistence type="predicted"/>
<feature type="transmembrane region" description="Helical" evidence="5">
    <location>
        <begin position="199"/>
        <end position="219"/>
    </location>
</feature>
<dbReference type="CDD" id="cd17317">
    <property type="entry name" value="MFS_SLC22"/>
    <property type="match status" value="1"/>
</dbReference>
<evidence type="ECO:0000313" key="8">
    <source>
        <dbReference type="Proteomes" id="UP000596742"/>
    </source>
</evidence>
<feature type="domain" description="Major facilitator superfamily (MFS) profile" evidence="6">
    <location>
        <begin position="83"/>
        <end position="494"/>
    </location>
</feature>
<dbReference type="SUPFAM" id="SSF103473">
    <property type="entry name" value="MFS general substrate transporter"/>
    <property type="match status" value="1"/>
</dbReference>
<feature type="transmembrane region" description="Helical" evidence="5">
    <location>
        <begin position="260"/>
        <end position="278"/>
    </location>
</feature>
<accession>A0A8B6BPJ0</accession>
<comment type="subcellular location">
    <subcellularLocation>
        <location evidence="1">Membrane</location>
        <topology evidence="1">Multi-pass membrane protein</topology>
    </subcellularLocation>
</comment>
<keyword evidence="8" id="KW-1185">Reference proteome</keyword>
<feature type="transmembrane region" description="Helical" evidence="5">
    <location>
        <begin position="336"/>
        <end position="358"/>
    </location>
</feature>
<organism evidence="7 8">
    <name type="scientific">Mytilus galloprovincialis</name>
    <name type="common">Mediterranean mussel</name>
    <dbReference type="NCBI Taxonomy" id="29158"/>
    <lineage>
        <taxon>Eukaryota</taxon>
        <taxon>Metazoa</taxon>
        <taxon>Spiralia</taxon>
        <taxon>Lophotrochozoa</taxon>
        <taxon>Mollusca</taxon>
        <taxon>Bivalvia</taxon>
        <taxon>Autobranchia</taxon>
        <taxon>Pteriomorphia</taxon>
        <taxon>Mytilida</taxon>
        <taxon>Mytiloidea</taxon>
        <taxon>Mytilidae</taxon>
        <taxon>Mytilinae</taxon>
        <taxon>Mytilus</taxon>
    </lineage>
</organism>
<evidence type="ECO:0000313" key="7">
    <source>
        <dbReference type="EMBL" id="VDH93202.1"/>
    </source>
</evidence>
<comment type="caution">
    <text evidence="7">The sequence shown here is derived from an EMBL/GenBank/DDBJ whole genome shotgun (WGS) entry which is preliminary data.</text>
</comment>
<dbReference type="Pfam" id="PF00083">
    <property type="entry name" value="Sugar_tr"/>
    <property type="match status" value="1"/>
</dbReference>
<dbReference type="OrthoDB" id="10021984at2759"/>
<evidence type="ECO:0000256" key="1">
    <source>
        <dbReference type="ARBA" id="ARBA00004141"/>
    </source>
</evidence>
<feature type="transmembrane region" description="Helical" evidence="5">
    <location>
        <begin position="20"/>
        <end position="44"/>
    </location>
</feature>
<dbReference type="PANTHER" id="PTHR24064">
    <property type="entry name" value="SOLUTE CARRIER FAMILY 22 MEMBER"/>
    <property type="match status" value="1"/>
</dbReference>
<sequence>MYYDDTFRHVGEFGRYQKFLYFLICLPQIFSGIQTFLPVFILHVPDHRCASPMENQMSFALNDKNAFTNNNYTILSGEDNNKITTYFQCDILHEEIDVNSTSDDIENATTYKKEKCNTWIYDKTYFDFTFAMQSDLVCEKKADRTHAVMSFMAGLTGGSLVTGFISDFYGRKKAFMMCICLLIFPNIGLTFVTDYMIFVVLRCLSGFAVGGLLGTGFVLGMEIVGPTKRSWAGLVFEFFWAAGAMILALAAYLIRDWRHLNLVMSVPPVLFLSYIWLVPESPRWLLIKGKIQEAEAILEKTARLNKRILPSDTLEKISFASKHRGLPLWKACTHPIIMYQLTVILFGWMIVSMVFYGLAMNSGNIGGNLYLNFFMSSFAELIGFAGCLAALHKMGRKPVFAISVLISGAACLLTIFPVLYASTEYQWTAMVLSTLGKVNVSAAFAVMFLYSGEIFPTVIRNSALGIAAFFARVGGMIAPYIIDIVSLCNFMLLA</sequence>
<evidence type="ECO:0000256" key="4">
    <source>
        <dbReference type="ARBA" id="ARBA00023136"/>
    </source>
</evidence>
<feature type="transmembrane region" description="Helical" evidence="5">
    <location>
        <begin position="231"/>
        <end position="254"/>
    </location>
</feature>
<feature type="transmembrane region" description="Helical" evidence="5">
    <location>
        <begin position="370"/>
        <end position="391"/>
    </location>
</feature>